<evidence type="ECO:0000313" key="2">
    <source>
        <dbReference type="EMBL" id="MBB6120111.1"/>
    </source>
</evidence>
<proteinExistence type="predicted"/>
<reference evidence="2 3" key="1">
    <citation type="submission" date="2020-08" db="EMBL/GenBank/DDBJ databases">
        <title>Genomic Encyclopedia of Type Strains, Phase III (KMG-III): the genomes of soil and plant-associated and newly described type strains.</title>
        <authorList>
            <person name="Whitman W."/>
        </authorList>
    </citation>
    <scope>NUCLEOTIDE SEQUENCE [LARGE SCALE GENOMIC DNA]</scope>
    <source>
        <strain evidence="2 3">CECT 8712</strain>
    </source>
</reference>
<accession>A0A841IV77</accession>
<protein>
    <recommendedName>
        <fullName evidence="1">DUF1266 domain-containing protein</fullName>
    </recommendedName>
</protein>
<gene>
    <name evidence="2" type="ORF">FHS13_002062</name>
</gene>
<evidence type="ECO:0000259" key="1">
    <source>
        <dbReference type="Pfam" id="PF06889"/>
    </source>
</evidence>
<feature type="domain" description="DUF1266" evidence="1">
    <location>
        <begin position="58"/>
        <end position="253"/>
    </location>
</feature>
<evidence type="ECO:0000313" key="3">
    <source>
        <dbReference type="Proteomes" id="UP000536604"/>
    </source>
</evidence>
<comment type="caution">
    <text evidence="2">The sequence shown here is derived from an EMBL/GenBank/DDBJ whole genome shotgun (WGS) entry which is preliminary data.</text>
</comment>
<organism evidence="2 3">
    <name type="scientific">Nocardiopsis algeriensis</name>
    <dbReference type="NCBI Taxonomy" id="1478215"/>
    <lineage>
        <taxon>Bacteria</taxon>
        <taxon>Bacillati</taxon>
        <taxon>Actinomycetota</taxon>
        <taxon>Actinomycetes</taxon>
        <taxon>Streptosporangiales</taxon>
        <taxon>Nocardiopsidaceae</taxon>
        <taxon>Nocardiopsis</taxon>
    </lineage>
</organism>
<dbReference type="AlphaFoldDB" id="A0A841IV77"/>
<dbReference type="Pfam" id="PF06889">
    <property type="entry name" value="DUF1266"/>
    <property type="match status" value="1"/>
</dbReference>
<dbReference type="Proteomes" id="UP000536604">
    <property type="component" value="Unassembled WGS sequence"/>
</dbReference>
<dbReference type="InterPro" id="IPR009677">
    <property type="entry name" value="DUF1266"/>
</dbReference>
<dbReference type="EMBL" id="JACHJO010000005">
    <property type="protein sequence ID" value="MBB6120111.1"/>
    <property type="molecule type" value="Genomic_DNA"/>
</dbReference>
<dbReference type="RefSeq" id="WP_184290810.1">
    <property type="nucleotide sequence ID" value="NZ_JACHJO010000005.1"/>
</dbReference>
<sequence>MGLFTRKLRLLSDPQGVFQGPPAHAFACGAHMPVAGRGVWNALHSACACCDADDNRAKLRDSWGITDTPGWEQALSSLVSDDRSPDPLALVLDLRAREAARLPGAPFDAGSWPELIGRWCWAQGADPSVYPSLVDTAARVWEYEERMAEDGVLPRGTLVRTVRAYDLGRAVNLARWGVSAGHGDPETALRYVLRAGAASMRHYGSWEEMSAGFVLGRAMAFDEGRFGPYYTDSVAAHRVLTTDPLSPWRNLPWHM</sequence>
<name>A0A841IV77_9ACTN</name>
<keyword evidence="3" id="KW-1185">Reference proteome</keyword>